<evidence type="ECO:0000313" key="7">
    <source>
        <dbReference type="EMBL" id="AIQ57892.1"/>
    </source>
</evidence>
<dbReference type="PANTHER" id="PTHR43280:SF2">
    <property type="entry name" value="HTH-TYPE TRANSCRIPTIONAL REGULATOR EXSA"/>
    <property type="match status" value="1"/>
</dbReference>
<dbReference type="PROSITE" id="PS50110">
    <property type="entry name" value="RESPONSE_REGULATORY"/>
    <property type="match status" value="1"/>
</dbReference>
<dbReference type="PROSITE" id="PS00041">
    <property type="entry name" value="HTH_ARAC_FAMILY_1"/>
    <property type="match status" value="1"/>
</dbReference>
<dbReference type="HOGENOM" id="CLU_000445_5_0_9"/>
<evidence type="ECO:0000256" key="2">
    <source>
        <dbReference type="ARBA" id="ARBA00023125"/>
    </source>
</evidence>
<dbReference type="AlphaFoldDB" id="A0A089LAT8"/>
<evidence type="ECO:0000256" key="3">
    <source>
        <dbReference type="ARBA" id="ARBA00023163"/>
    </source>
</evidence>
<accession>A0A089LAT8</accession>
<dbReference type="InterPro" id="IPR018060">
    <property type="entry name" value="HTH_AraC"/>
</dbReference>
<dbReference type="InterPro" id="IPR018062">
    <property type="entry name" value="HTH_AraC-typ_CS"/>
</dbReference>
<protein>
    <recommendedName>
        <fullName evidence="9">Stage 0 sporulation protein A homolog</fullName>
    </recommendedName>
</protein>
<keyword evidence="2" id="KW-0238">DNA-binding</keyword>
<sequence>MFKVFLVDDEELVVKSLIASVDWSGNGFEIAGYALGGAEAYEAIERLKPDVVFTDIRMPGMSGLELIKNLQNTTSKPLVIVVSGYAEFALAQKAINYGAFGYCLKPFDESEIAVFLKKAKTVLEGREITAEGRILDYIAEGTSEADTYLDNALKSLGVDIRSAGGIKAIVSVGRSKLMFSGWSGCVTLRIGFGKYAYLVQQLNGESLCFDLENAAGDEIKGIGISGGIRRAGEIRKALQEAEIKAYRFFTAGEPCLLTDESVNFNEKEHAMKDMEEAIVSNDRDALSACLDEMEGLFAEGKLYIKHAVIVYNQTMLFAGRSEGGPHEDFIYSFDQLCGLFDTVFEMLVFLKELLAEKLKTHTEFKRLHGRNRTFNTILDYVNKHYNEDISIPALSAQLNVNGNYISQLFKKEVGTTFTQYLYNLRINYACKLLSTTDLPINEIAERTGYSDYFYFSRIFKRVKGITPSAYRAEHT</sequence>
<dbReference type="PANTHER" id="PTHR43280">
    <property type="entry name" value="ARAC-FAMILY TRANSCRIPTIONAL REGULATOR"/>
    <property type="match status" value="1"/>
</dbReference>
<proteinExistence type="predicted"/>
<gene>
    <name evidence="7" type="ORF">PBOR_13845</name>
</gene>
<dbReference type="SMART" id="SM00342">
    <property type="entry name" value="HTH_ARAC"/>
    <property type="match status" value="1"/>
</dbReference>
<keyword evidence="8" id="KW-1185">Reference proteome</keyword>
<evidence type="ECO:0000259" key="5">
    <source>
        <dbReference type="PROSITE" id="PS01124"/>
    </source>
</evidence>
<dbReference type="KEGG" id="pbd:PBOR_13845"/>
<dbReference type="SUPFAM" id="SSF46689">
    <property type="entry name" value="Homeodomain-like"/>
    <property type="match status" value="2"/>
</dbReference>
<dbReference type="PROSITE" id="PS01124">
    <property type="entry name" value="HTH_ARAC_FAMILY_2"/>
    <property type="match status" value="1"/>
</dbReference>
<feature type="modified residue" description="4-aspartylphosphate" evidence="4">
    <location>
        <position position="55"/>
    </location>
</feature>
<dbReference type="GO" id="GO:0043565">
    <property type="term" value="F:sequence-specific DNA binding"/>
    <property type="evidence" value="ECO:0007669"/>
    <property type="project" value="InterPro"/>
</dbReference>
<keyword evidence="1" id="KW-0805">Transcription regulation</keyword>
<dbReference type="Gene3D" id="3.40.50.2300">
    <property type="match status" value="1"/>
</dbReference>
<dbReference type="Pfam" id="PF12833">
    <property type="entry name" value="HTH_18"/>
    <property type="match status" value="1"/>
</dbReference>
<evidence type="ECO:0000259" key="6">
    <source>
        <dbReference type="PROSITE" id="PS50110"/>
    </source>
</evidence>
<dbReference type="CDD" id="cd17536">
    <property type="entry name" value="REC_YesN-like"/>
    <property type="match status" value="1"/>
</dbReference>
<evidence type="ECO:0000313" key="8">
    <source>
        <dbReference type="Proteomes" id="UP000029518"/>
    </source>
</evidence>
<dbReference type="GO" id="GO:0003700">
    <property type="term" value="F:DNA-binding transcription factor activity"/>
    <property type="evidence" value="ECO:0007669"/>
    <property type="project" value="InterPro"/>
</dbReference>
<keyword evidence="4" id="KW-0597">Phosphoprotein</keyword>
<dbReference type="OrthoDB" id="342399at2"/>
<reference evidence="7" key="1">
    <citation type="submission" date="2014-08" db="EMBL/GenBank/DDBJ databases">
        <title>Comparative genomics of the Paenibacillus odorifer group.</title>
        <authorList>
            <person name="den Bakker H.C."/>
            <person name="Tsai Y.-C.Y.-C."/>
            <person name="Martin N."/>
            <person name="Korlach J."/>
            <person name="Wiedmann M."/>
        </authorList>
    </citation>
    <scope>NUCLEOTIDE SEQUENCE [LARGE SCALE GENOMIC DNA]</scope>
    <source>
        <strain evidence="7">DSM 13188</strain>
    </source>
</reference>
<dbReference type="InterPro" id="IPR020449">
    <property type="entry name" value="Tscrpt_reg_AraC-type_HTH"/>
</dbReference>
<name>A0A089LAT8_PAEBO</name>
<dbReference type="Proteomes" id="UP000029518">
    <property type="component" value="Chromosome"/>
</dbReference>
<dbReference type="GO" id="GO:0000160">
    <property type="term" value="P:phosphorelay signal transduction system"/>
    <property type="evidence" value="ECO:0007669"/>
    <property type="project" value="InterPro"/>
</dbReference>
<evidence type="ECO:0000256" key="4">
    <source>
        <dbReference type="PROSITE-ProRule" id="PRU00169"/>
    </source>
</evidence>
<dbReference type="InterPro" id="IPR009057">
    <property type="entry name" value="Homeodomain-like_sf"/>
</dbReference>
<dbReference type="RefSeq" id="WP_042212278.1">
    <property type="nucleotide sequence ID" value="NZ_CP009285.1"/>
</dbReference>
<evidence type="ECO:0008006" key="9">
    <source>
        <dbReference type="Google" id="ProtNLM"/>
    </source>
</evidence>
<dbReference type="SMART" id="SM00448">
    <property type="entry name" value="REC"/>
    <property type="match status" value="1"/>
</dbReference>
<keyword evidence="3" id="KW-0804">Transcription</keyword>
<dbReference type="InterPro" id="IPR001789">
    <property type="entry name" value="Sig_transdc_resp-reg_receiver"/>
</dbReference>
<dbReference type="EMBL" id="CP009285">
    <property type="protein sequence ID" value="AIQ57892.1"/>
    <property type="molecule type" value="Genomic_DNA"/>
</dbReference>
<organism evidence="7 8">
    <name type="scientific">Paenibacillus borealis</name>
    <dbReference type="NCBI Taxonomy" id="160799"/>
    <lineage>
        <taxon>Bacteria</taxon>
        <taxon>Bacillati</taxon>
        <taxon>Bacillota</taxon>
        <taxon>Bacilli</taxon>
        <taxon>Bacillales</taxon>
        <taxon>Paenibacillaceae</taxon>
        <taxon>Paenibacillus</taxon>
    </lineage>
</organism>
<feature type="domain" description="HTH araC/xylS-type" evidence="5">
    <location>
        <begin position="375"/>
        <end position="473"/>
    </location>
</feature>
<dbReference type="Gene3D" id="1.10.10.60">
    <property type="entry name" value="Homeodomain-like"/>
    <property type="match status" value="2"/>
</dbReference>
<dbReference type="SUPFAM" id="SSF52172">
    <property type="entry name" value="CheY-like"/>
    <property type="match status" value="1"/>
</dbReference>
<dbReference type="InterPro" id="IPR011006">
    <property type="entry name" value="CheY-like_superfamily"/>
</dbReference>
<evidence type="ECO:0000256" key="1">
    <source>
        <dbReference type="ARBA" id="ARBA00023015"/>
    </source>
</evidence>
<dbReference type="Pfam" id="PF00072">
    <property type="entry name" value="Response_reg"/>
    <property type="match status" value="1"/>
</dbReference>
<feature type="domain" description="Response regulatory" evidence="6">
    <location>
        <begin position="3"/>
        <end position="120"/>
    </location>
</feature>
<dbReference type="PRINTS" id="PR00032">
    <property type="entry name" value="HTHARAC"/>
</dbReference>